<dbReference type="GeneID" id="85227972"/>
<keyword evidence="3" id="KW-1185">Reference proteome</keyword>
<evidence type="ECO:0008006" key="4">
    <source>
        <dbReference type="Google" id="ProtNLM"/>
    </source>
</evidence>
<proteinExistence type="predicted"/>
<reference evidence="2" key="1">
    <citation type="submission" date="2023-03" db="EMBL/GenBank/DDBJ databases">
        <title>Mating type loci evolution in Malassezia.</title>
        <authorList>
            <person name="Coelho M.A."/>
        </authorList>
    </citation>
    <scope>NUCLEOTIDE SEQUENCE</scope>
    <source>
        <strain evidence="2">CBS 9431</strain>
    </source>
</reference>
<organism evidence="2 3">
    <name type="scientific">Malassezia japonica</name>
    <dbReference type="NCBI Taxonomy" id="223818"/>
    <lineage>
        <taxon>Eukaryota</taxon>
        <taxon>Fungi</taxon>
        <taxon>Dikarya</taxon>
        <taxon>Basidiomycota</taxon>
        <taxon>Ustilaginomycotina</taxon>
        <taxon>Malasseziomycetes</taxon>
        <taxon>Malasseziales</taxon>
        <taxon>Malasseziaceae</taxon>
        <taxon>Malassezia</taxon>
    </lineage>
</organism>
<accession>A0AAF0JCK6</accession>
<evidence type="ECO:0000313" key="3">
    <source>
        <dbReference type="Proteomes" id="UP001217754"/>
    </source>
</evidence>
<sequence>MLRGVRGWLADWHVPRFSLDGLSGSVQDALVGFLVRTTLGRFVRSREERGADGMHLHGLEVDTDAVNALMPLSVPAMESGRANEMEIKMPWSNVYSGRIDVNIRGVHAVFRMPEGLDEAMLVSSFARASIARESLGASYVEMAQTLPEAERDALEKTLEHIGVRAQRDASSDAAHEPHITGAYVDSDAQTPLAALLGAMGGALMQRLHVCIDELEIELQHDGRALVLIVPRVELGAEAHTLDLAPIKVLVRGKTSHEIATTTKETRVALDTNTVHVPPVRIAVAPSDVVYLAAFAQTLAPGEGDSGLSCNVAVESIHGYLAYEEECTAFQHALETDKAIRQAHVRVDVHDITIRTGAVRECLVRTATIAHVDATKHVVLASLDGPQDGAEEPAHEWPLGRLPTWAPTNSHAVRAHLAPDTRTIELGSILLHADPKPLYRLLPIWNAIESSRPLSDSICSDCDEDVQVRASCSAVRVTVPLAPYDLLLDARRVQVRSDARGLHVALGDVSLADAALRRIVHTTGATVHVKDQARLALGRICLAADHKCIETLSSAASIQIPESSEPALPLDIAVDSVDAELLMDKKTLKVRASALQARTLPSLHAEVGSLQIDGEHTWVEAMGAEHPMLAIDLVEPSPGANLREACVVVNDCRLLVPRNVLDWAAELQILLSPLSSTPSRERTRVSCVLRSIQLVGADDTKACGCTLDVVSVQMQQDGFTSASVQFGEAALVLHGDEAVPLGHIRDVHINASVGDASTVDVLHARLGLAASAEMLLDVQHIFEEYVPKKETTPGVQETPQTTSLDTDPVQDYSSELADVEQDAFCEPVATSLDELPAPHAAPAYLLC</sequence>
<feature type="compositionally biased region" description="Polar residues" evidence="1">
    <location>
        <begin position="792"/>
        <end position="804"/>
    </location>
</feature>
<name>A0AAF0JCK6_9BASI</name>
<evidence type="ECO:0000313" key="2">
    <source>
        <dbReference type="EMBL" id="WFD41324.1"/>
    </source>
</evidence>
<dbReference type="AlphaFoldDB" id="A0AAF0JCK6"/>
<dbReference type="EMBL" id="CP119966">
    <property type="protein sequence ID" value="WFD41324.1"/>
    <property type="molecule type" value="Genomic_DNA"/>
</dbReference>
<dbReference type="RefSeq" id="XP_060124221.1">
    <property type="nucleotide sequence ID" value="XM_060268238.1"/>
</dbReference>
<gene>
    <name evidence="2" type="ORF">MJAP1_004321</name>
</gene>
<dbReference type="Proteomes" id="UP001217754">
    <property type="component" value="Chromosome 9"/>
</dbReference>
<feature type="region of interest" description="Disordered" evidence="1">
    <location>
        <begin position="788"/>
        <end position="811"/>
    </location>
</feature>
<evidence type="ECO:0000256" key="1">
    <source>
        <dbReference type="SAM" id="MobiDB-lite"/>
    </source>
</evidence>
<protein>
    <recommendedName>
        <fullName evidence="4">Chorein N-terminal domain-containing protein</fullName>
    </recommendedName>
</protein>